<dbReference type="RefSeq" id="XP_033457998.1">
    <property type="nucleotide sequence ID" value="XM_033605266.1"/>
</dbReference>
<dbReference type="GO" id="GO:0022857">
    <property type="term" value="F:transmembrane transporter activity"/>
    <property type="evidence" value="ECO:0007669"/>
    <property type="project" value="InterPro"/>
</dbReference>
<feature type="transmembrane region" description="Helical" evidence="8">
    <location>
        <begin position="224"/>
        <end position="248"/>
    </location>
</feature>
<gene>
    <name evidence="11" type="ORF">K489DRAFT_382004</name>
</gene>
<dbReference type="CDD" id="cd17316">
    <property type="entry name" value="MFS_SV2_like"/>
    <property type="match status" value="1"/>
</dbReference>
<keyword evidence="10" id="KW-1185">Reference proteome</keyword>
<evidence type="ECO:0000313" key="11">
    <source>
        <dbReference type="RefSeq" id="XP_033457998.1"/>
    </source>
</evidence>
<dbReference type="Pfam" id="PF07690">
    <property type="entry name" value="MFS_1"/>
    <property type="match status" value="1"/>
</dbReference>
<feature type="region of interest" description="Disordered" evidence="7">
    <location>
        <begin position="26"/>
        <end position="87"/>
    </location>
</feature>
<protein>
    <submittedName>
        <fullName evidence="11">MFS general substrate transporter</fullName>
    </submittedName>
</protein>
<dbReference type="Gene3D" id="1.20.1250.20">
    <property type="entry name" value="MFS general substrate transporter like domains"/>
    <property type="match status" value="1"/>
</dbReference>
<dbReference type="Proteomes" id="UP000504637">
    <property type="component" value="Unplaced"/>
</dbReference>
<keyword evidence="6 8" id="KW-0472">Membrane</keyword>
<dbReference type="FunFam" id="1.20.1250.20:FF:000171">
    <property type="entry name" value="MFS general substrate transporter"/>
    <property type="match status" value="1"/>
</dbReference>
<evidence type="ECO:0000256" key="7">
    <source>
        <dbReference type="SAM" id="MobiDB-lite"/>
    </source>
</evidence>
<feature type="transmembrane region" description="Helical" evidence="8">
    <location>
        <begin position="467"/>
        <end position="484"/>
    </location>
</feature>
<dbReference type="InterPro" id="IPR036259">
    <property type="entry name" value="MFS_trans_sf"/>
</dbReference>
<evidence type="ECO:0000256" key="8">
    <source>
        <dbReference type="SAM" id="Phobius"/>
    </source>
</evidence>
<evidence type="ECO:0000256" key="4">
    <source>
        <dbReference type="ARBA" id="ARBA00022692"/>
    </source>
</evidence>
<evidence type="ECO:0000256" key="2">
    <source>
        <dbReference type="ARBA" id="ARBA00008335"/>
    </source>
</evidence>
<dbReference type="GeneID" id="54363066"/>
<evidence type="ECO:0000256" key="6">
    <source>
        <dbReference type="ARBA" id="ARBA00023136"/>
    </source>
</evidence>
<dbReference type="GO" id="GO:0016020">
    <property type="term" value="C:membrane"/>
    <property type="evidence" value="ECO:0007669"/>
    <property type="project" value="UniProtKB-SubCell"/>
</dbReference>
<comment type="similarity">
    <text evidence="2">Belongs to the major facilitator superfamily.</text>
</comment>
<evidence type="ECO:0000256" key="1">
    <source>
        <dbReference type="ARBA" id="ARBA00004141"/>
    </source>
</evidence>
<keyword evidence="5 8" id="KW-1133">Transmembrane helix</keyword>
<evidence type="ECO:0000313" key="10">
    <source>
        <dbReference type="Proteomes" id="UP000504637"/>
    </source>
</evidence>
<keyword evidence="3" id="KW-0813">Transport</keyword>
<feature type="domain" description="Major facilitator superfamily (MFS) profile" evidence="9">
    <location>
        <begin position="132"/>
        <end position="576"/>
    </location>
</feature>
<dbReference type="OrthoDB" id="4139357at2759"/>
<reference evidence="11" key="2">
    <citation type="submission" date="2020-04" db="EMBL/GenBank/DDBJ databases">
        <authorList>
            <consortium name="NCBI Genome Project"/>
        </authorList>
    </citation>
    <scope>NUCLEOTIDE SEQUENCE</scope>
    <source>
        <strain evidence="11">CBS 342.82</strain>
    </source>
</reference>
<dbReference type="PANTHER" id="PTHR23511">
    <property type="entry name" value="SYNAPTIC VESICLE GLYCOPROTEIN 2"/>
    <property type="match status" value="1"/>
</dbReference>
<dbReference type="PROSITE" id="PS50850">
    <property type="entry name" value="MFS"/>
    <property type="match status" value="1"/>
</dbReference>
<evidence type="ECO:0000256" key="3">
    <source>
        <dbReference type="ARBA" id="ARBA00022448"/>
    </source>
</evidence>
<accession>A0A6J3M209</accession>
<feature type="transmembrane region" description="Helical" evidence="8">
    <location>
        <begin position="167"/>
        <end position="188"/>
    </location>
</feature>
<feature type="transmembrane region" description="Helical" evidence="8">
    <location>
        <begin position="554"/>
        <end position="573"/>
    </location>
</feature>
<feature type="transmembrane region" description="Helical" evidence="8">
    <location>
        <begin position="290"/>
        <end position="312"/>
    </location>
</feature>
<feature type="transmembrane region" description="Helical" evidence="8">
    <location>
        <begin position="197"/>
        <end position="218"/>
    </location>
</feature>
<proteinExistence type="inferred from homology"/>
<dbReference type="AlphaFoldDB" id="A0A6J3M209"/>
<feature type="transmembrane region" description="Helical" evidence="8">
    <location>
        <begin position="391"/>
        <end position="412"/>
    </location>
</feature>
<organism evidence="11">
    <name type="scientific">Dissoconium aciculare CBS 342.82</name>
    <dbReference type="NCBI Taxonomy" id="1314786"/>
    <lineage>
        <taxon>Eukaryota</taxon>
        <taxon>Fungi</taxon>
        <taxon>Dikarya</taxon>
        <taxon>Ascomycota</taxon>
        <taxon>Pezizomycotina</taxon>
        <taxon>Dothideomycetes</taxon>
        <taxon>Dothideomycetidae</taxon>
        <taxon>Mycosphaerellales</taxon>
        <taxon>Dissoconiaceae</taxon>
        <taxon>Dissoconium</taxon>
    </lineage>
</organism>
<reference evidence="11" key="1">
    <citation type="submission" date="2020-01" db="EMBL/GenBank/DDBJ databases">
        <authorList>
            <consortium name="DOE Joint Genome Institute"/>
            <person name="Haridas S."/>
            <person name="Albert R."/>
            <person name="Binder M."/>
            <person name="Bloem J."/>
            <person name="Labutti K."/>
            <person name="Salamov A."/>
            <person name="Andreopoulos B."/>
            <person name="Baker S.E."/>
            <person name="Barry K."/>
            <person name="Bills G."/>
            <person name="Bluhm B.H."/>
            <person name="Cannon C."/>
            <person name="Castanera R."/>
            <person name="Culley D.E."/>
            <person name="Daum C."/>
            <person name="Ezra D."/>
            <person name="Gonzalez J.B."/>
            <person name="Henrissat B."/>
            <person name="Kuo A."/>
            <person name="Liang C."/>
            <person name="Lipzen A."/>
            <person name="Lutzoni F."/>
            <person name="Magnuson J."/>
            <person name="Mondo S."/>
            <person name="Nolan M."/>
            <person name="Ohm R."/>
            <person name="Pangilinan J."/>
            <person name="Park H.-J."/>
            <person name="Ramirez L."/>
            <person name="Alfaro M."/>
            <person name="Sun H."/>
            <person name="Tritt A."/>
            <person name="Yoshinaga Y."/>
            <person name="Zwiers L.-H."/>
            <person name="Turgeon B.G."/>
            <person name="Goodwin S.B."/>
            <person name="Spatafora J.W."/>
            <person name="Crous P.W."/>
            <person name="Grigoriev I.V."/>
        </authorList>
    </citation>
    <scope>NUCLEOTIDE SEQUENCE</scope>
    <source>
        <strain evidence="11">CBS 342.82</strain>
    </source>
</reference>
<dbReference type="SUPFAM" id="SSF103473">
    <property type="entry name" value="MFS general substrate transporter"/>
    <property type="match status" value="1"/>
</dbReference>
<name>A0A6J3M209_9PEZI</name>
<feature type="transmembrane region" description="Helical" evidence="8">
    <location>
        <begin position="437"/>
        <end position="455"/>
    </location>
</feature>
<feature type="compositionally biased region" description="Polar residues" evidence="7">
    <location>
        <begin position="62"/>
        <end position="82"/>
    </location>
</feature>
<reference evidence="11" key="3">
    <citation type="submission" date="2025-08" db="UniProtKB">
        <authorList>
            <consortium name="RefSeq"/>
        </authorList>
    </citation>
    <scope>IDENTIFICATION</scope>
    <source>
        <strain evidence="11">CBS 342.82</strain>
    </source>
</reference>
<evidence type="ECO:0000256" key="5">
    <source>
        <dbReference type="ARBA" id="ARBA00022989"/>
    </source>
</evidence>
<dbReference type="PANTHER" id="PTHR23511:SF5">
    <property type="entry name" value="MAJOR FACILITATOR-TYPE TRANSPORTER HXNZ-RELATED"/>
    <property type="match status" value="1"/>
</dbReference>
<comment type="subcellular location">
    <subcellularLocation>
        <location evidence="1">Membrane</location>
        <topology evidence="1">Multi-pass membrane protein</topology>
    </subcellularLocation>
</comment>
<sequence length="581" mass="62927">MPSRFRELNPFAKHDVSEYPGVLIPLARGTSTSSAPKPRSPSSDEEVDKTSFDEKNAAGLPQYSTAGVAGNNSALTSTNTGDLESPRTLETLRAEIDDDIASTGTDTAYDRKSHIINKALADIGMGRYQWQLFVLCGFGWMADNLWLQGVALTLPRLSAEFGIDSNYVRYTTLALFIGLCLGASFWGIASDIVGRRLAFNFTLLVAGVFGIAAGGAPSWVGVCALYACLGFGVGGSLPVDGALFLEFLPMASNNLLTLLSVWWPIGQLIASLVAWVFIVNFPVNVGWRYFIYTMGAMTTGFFCCRFFFFHLFESPKFLLSRGRQAEAVAVIHGIAYKNKTKTWLTEEILNEIGGHPDVVTDGKLTVMQIIKRSLSKFSGQRIGPLFNTRTLALSTSLIWFIWLTIGMGYPLFNAFLPQYLSRSGAGENDENTTYRDYAITSVVGVPGSILACYTVNLKYIGRKGTMAIATVVTGIFVILFTIASDSGFQLAMSCLEAFFQNIMYGVLYAYTPEVFPAPNRGTGTGIGSFLNRLAGLCAPIVAVNAGQANPKAPIFASAGLFFAAFLAMVALPIETRGRSTL</sequence>
<feature type="transmembrane region" description="Helical" evidence="8">
    <location>
        <begin position="128"/>
        <end position="147"/>
    </location>
</feature>
<dbReference type="InterPro" id="IPR011701">
    <property type="entry name" value="MFS"/>
</dbReference>
<dbReference type="InterPro" id="IPR020846">
    <property type="entry name" value="MFS_dom"/>
</dbReference>
<evidence type="ECO:0000259" key="9">
    <source>
        <dbReference type="PROSITE" id="PS50850"/>
    </source>
</evidence>
<keyword evidence="4 8" id="KW-0812">Transmembrane</keyword>
<feature type="transmembrane region" description="Helical" evidence="8">
    <location>
        <begin position="255"/>
        <end position="278"/>
    </location>
</feature>